<feature type="transmembrane region" description="Helical" evidence="1">
    <location>
        <begin position="12"/>
        <end position="32"/>
    </location>
</feature>
<name>A0AA38U591_9AGAR</name>
<dbReference type="EMBL" id="MU806954">
    <property type="protein sequence ID" value="KAJ3832456.1"/>
    <property type="molecule type" value="Genomic_DNA"/>
</dbReference>
<dbReference type="Proteomes" id="UP001163846">
    <property type="component" value="Unassembled WGS sequence"/>
</dbReference>
<evidence type="ECO:0000313" key="3">
    <source>
        <dbReference type="Proteomes" id="UP001163846"/>
    </source>
</evidence>
<reference evidence="2" key="1">
    <citation type="submission" date="2022-08" db="EMBL/GenBank/DDBJ databases">
        <authorList>
            <consortium name="DOE Joint Genome Institute"/>
            <person name="Min B."/>
            <person name="Riley R."/>
            <person name="Sierra-Patev S."/>
            <person name="Naranjo-Ortiz M."/>
            <person name="Looney B."/>
            <person name="Konkel Z."/>
            <person name="Slot J.C."/>
            <person name="Sakamoto Y."/>
            <person name="Steenwyk J.L."/>
            <person name="Rokas A."/>
            <person name="Carro J."/>
            <person name="Camarero S."/>
            <person name="Ferreira P."/>
            <person name="Molpeceres G."/>
            <person name="Ruiz-Duenas F.J."/>
            <person name="Serrano A."/>
            <person name="Henrissat B."/>
            <person name="Drula E."/>
            <person name="Hughes K.W."/>
            <person name="Mata J.L."/>
            <person name="Ishikawa N.K."/>
            <person name="Vargas-Isla R."/>
            <person name="Ushijima S."/>
            <person name="Smith C.A."/>
            <person name="Ahrendt S."/>
            <person name="Andreopoulos W."/>
            <person name="He G."/>
            <person name="Labutti K."/>
            <person name="Lipzen A."/>
            <person name="Ng V."/>
            <person name="Sandor L."/>
            <person name="Barry K."/>
            <person name="Martinez A.T."/>
            <person name="Xiao Y."/>
            <person name="Gibbons J.G."/>
            <person name="Terashima K."/>
            <person name="Hibbett D.S."/>
            <person name="Grigoriev I.V."/>
        </authorList>
    </citation>
    <scope>NUCLEOTIDE SEQUENCE</scope>
    <source>
        <strain evidence="2">TFB9207</strain>
    </source>
</reference>
<keyword evidence="1" id="KW-0472">Membrane</keyword>
<evidence type="ECO:0000313" key="2">
    <source>
        <dbReference type="EMBL" id="KAJ3832456.1"/>
    </source>
</evidence>
<protein>
    <submittedName>
        <fullName evidence="2">Uncharacterized protein</fullName>
    </submittedName>
</protein>
<feature type="transmembrane region" description="Helical" evidence="1">
    <location>
        <begin position="53"/>
        <end position="84"/>
    </location>
</feature>
<gene>
    <name evidence="2" type="ORF">F5878DRAFT_517138</name>
</gene>
<keyword evidence="3" id="KW-1185">Reference proteome</keyword>
<keyword evidence="1" id="KW-1133">Transmembrane helix</keyword>
<comment type="caution">
    <text evidence="2">The sequence shown here is derived from an EMBL/GenBank/DDBJ whole genome shotgun (WGS) entry which is preliminary data.</text>
</comment>
<feature type="transmembrane region" description="Helical" evidence="1">
    <location>
        <begin position="243"/>
        <end position="265"/>
    </location>
</feature>
<evidence type="ECO:0000256" key="1">
    <source>
        <dbReference type="SAM" id="Phobius"/>
    </source>
</evidence>
<organism evidence="2 3">
    <name type="scientific">Lentinula raphanica</name>
    <dbReference type="NCBI Taxonomy" id="153919"/>
    <lineage>
        <taxon>Eukaryota</taxon>
        <taxon>Fungi</taxon>
        <taxon>Dikarya</taxon>
        <taxon>Basidiomycota</taxon>
        <taxon>Agaricomycotina</taxon>
        <taxon>Agaricomycetes</taxon>
        <taxon>Agaricomycetidae</taxon>
        <taxon>Agaricales</taxon>
        <taxon>Marasmiineae</taxon>
        <taxon>Omphalotaceae</taxon>
        <taxon>Lentinula</taxon>
    </lineage>
</organism>
<feature type="transmembrane region" description="Helical" evidence="1">
    <location>
        <begin position="280"/>
        <end position="296"/>
    </location>
</feature>
<proteinExistence type="predicted"/>
<keyword evidence="1" id="KW-0812">Transmembrane</keyword>
<accession>A0AA38U591</accession>
<sequence length="308" mass="34216">MADSLGISEAQILGLFLASVFWGMLLITFVQVMKCFLWDIERGQLKSASRINWPMLIIALLLMAFSTFDVSIGLMHCIEAFILYTGPGGSDARFTGLTDWVNILKTCNIAFGKIISDGVLVYRCWVVYNHSIAVVVLPILLWLGSFATSIFIIYLEASAKNPKVLLTGGLSQITPSITASWSMSLANNIITTGLIVYRIWRVDRSNTQNGIWQGQETTMSIQGSDQFSSHTKRRKRTSKLQEVIRIIIESGMMYTTIALISFITFEIGSSSAYATSDVELQILSIAFNLIIIRVSARPSWNSSSQRPS</sequence>
<feature type="transmembrane region" description="Helical" evidence="1">
    <location>
        <begin position="132"/>
        <end position="155"/>
    </location>
</feature>
<feature type="non-terminal residue" evidence="2">
    <location>
        <position position="1"/>
    </location>
</feature>
<dbReference type="AlphaFoldDB" id="A0AA38U591"/>